<keyword evidence="2" id="KW-1185">Reference proteome</keyword>
<dbReference type="Proteomes" id="UP000588186">
    <property type="component" value="Unassembled WGS sequence"/>
</dbReference>
<dbReference type="RefSeq" id="WP_129407008.1">
    <property type="nucleotide sequence ID" value="NZ_CAJEWB010000005.1"/>
</dbReference>
<gene>
    <name evidence="1" type="ORF">JEOPIN946_00571</name>
</gene>
<sequence>MHTYLLRIDKEKFKLLEQKSKDLDLSVNAYINKLIDEQLQSVLQKNTNIEMFSRINHLINVVDKQTIELNKLSHANEITVNILADLFGIHDEEE</sequence>
<dbReference type="EMBL" id="CAJEWB010000005">
    <property type="protein sequence ID" value="CAD2072578.1"/>
    <property type="molecule type" value="Genomic_DNA"/>
</dbReference>
<organism evidence="1 2">
    <name type="scientific">Phocicoccus pinnipedialis</name>
    <dbReference type="NCBI Taxonomy" id="110845"/>
    <lineage>
        <taxon>Bacteria</taxon>
        <taxon>Bacillati</taxon>
        <taxon>Bacillota</taxon>
        <taxon>Bacilli</taxon>
        <taxon>Bacillales</taxon>
        <taxon>Salinicoccaceae</taxon>
        <taxon>Phocicoccus</taxon>
    </lineage>
</organism>
<proteinExistence type="predicted"/>
<reference evidence="1 2" key="1">
    <citation type="submission" date="2020-07" db="EMBL/GenBank/DDBJ databases">
        <authorList>
            <person name="Criscuolo A."/>
        </authorList>
    </citation>
    <scope>NUCLEOTIDE SEQUENCE [LARGE SCALE GENOMIC DNA]</scope>
    <source>
        <strain evidence="1">CIP107946</strain>
    </source>
</reference>
<dbReference type="AlphaFoldDB" id="A0A6V7R6C4"/>
<evidence type="ECO:0000313" key="1">
    <source>
        <dbReference type="EMBL" id="CAD2072578.1"/>
    </source>
</evidence>
<accession>A0A6V7R6C4</accession>
<protein>
    <submittedName>
        <fullName evidence="1">Uncharacterized protein</fullName>
    </submittedName>
</protein>
<evidence type="ECO:0000313" key="2">
    <source>
        <dbReference type="Proteomes" id="UP000588186"/>
    </source>
</evidence>
<comment type="caution">
    <text evidence="1">The sequence shown here is derived from an EMBL/GenBank/DDBJ whole genome shotgun (WGS) entry which is preliminary data.</text>
</comment>
<name>A0A6V7R6C4_9BACL</name>